<evidence type="ECO:0000256" key="2">
    <source>
        <dbReference type="ARBA" id="ARBA00022679"/>
    </source>
</evidence>
<accession>A0AAQ3MFA3</accession>
<evidence type="ECO:0000313" key="6">
    <source>
        <dbReference type="Proteomes" id="UP001374535"/>
    </source>
</evidence>
<dbReference type="EMBL" id="CP144690">
    <property type="protein sequence ID" value="WVY89825.1"/>
    <property type="molecule type" value="Genomic_DNA"/>
</dbReference>
<keyword evidence="2" id="KW-0808">Transferase</keyword>
<dbReference type="GO" id="GO:0006364">
    <property type="term" value="P:rRNA processing"/>
    <property type="evidence" value="ECO:0007669"/>
    <property type="project" value="InterPro"/>
</dbReference>
<evidence type="ECO:0000256" key="1">
    <source>
        <dbReference type="ARBA" id="ARBA00022603"/>
    </source>
</evidence>
<reference evidence="5 6" key="1">
    <citation type="journal article" date="2023" name="Life. Sci Alliance">
        <title>Evolutionary insights into 3D genome organization and epigenetic landscape of Vigna mungo.</title>
        <authorList>
            <person name="Junaid A."/>
            <person name="Singh B."/>
            <person name="Bhatia S."/>
        </authorList>
    </citation>
    <scope>NUCLEOTIDE SEQUENCE [LARGE SCALE GENOMIC DNA]</scope>
    <source>
        <strain evidence="5">Urdbean</strain>
    </source>
</reference>
<dbReference type="GO" id="GO:0032259">
    <property type="term" value="P:methylation"/>
    <property type="evidence" value="ECO:0007669"/>
    <property type="project" value="UniProtKB-KW"/>
</dbReference>
<dbReference type="AlphaFoldDB" id="A0AAQ3MFA3"/>
<sequence>MRILSVGKKRSPGLQLMVDEYRQLHCLIVGKKRSPGLQLMVDEYRQLHCLIGVLFSSTRRALPMRILSVGKKRSPGLQLMVDEYRQLHCLIGVLFSSTRRALPMRILSMGKKGSPGLQLMVDEYRQLRCLIGVLFSSTRRALPMRILSVGKKRSPGLELMVDEYRQLHCLIGVLFSSTRRALPIRILSVGKKRSPGLQLMVDEYVDKLRYYCNVEDVQIRTNPRNARDQRAQVDAEDEAVMNLIRSDDWVVMLDERGLDIGSEQMAELVGGAGNTGASRISFCIGGPYGHGRKIKERANLSIKLSSLVLNHQIALLVLMEQLYRSWTILKGQKYHH</sequence>
<gene>
    <name evidence="5" type="ORF">V8G54_035339</name>
</gene>
<dbReference type="InterPro" id="IPR029028">
    <property type="entry name" value="Alpha/beta_knot_MTases"/>
</dbReference>
<protein>
    <recommendedName>
        <fullName evidence="7">RNA methyltransferase</fullName>
    </recommendedName>
</protein>
<evidence type="ECO:0000256" key="4">
    <source>
        <dbReference type="ARBA" id="ARBA00038303"/>
    </source>
</evidence>
<comment type="similarity">
    <text evidence="4">Belongs to the RNA methyltransferase RlmH family.</text>
</comment>
<proteinExistence type="inferred from homology"/>
<name>A0AAQ3MFA3_VIGMU</name>
<dbReference type="Pfam" id="PF02590">
    <property type="entry name" value="SPOUT_MTase"/>
    <property type="match status" value="1"/>
</dbReference>
<dbReference type="SUPFAM" id="SSF75217">
    <property type="entry name" value="alpha/beta knot"/>
    <property type="match status" value="1"/>
</dbReference>
<keyword evidence="1" id="KW-0489">Methyltransferase</keyword>
<dbReference type="InterPro" id="IPR003742">
    <property type="entry name" value="RlmH-like"/>
</dbReference>
<dbReference type="CDD" id="cd18081">
    <property type="entry name" value="RlmH-like"/>
    <property type="match status" value="1"/>
</dbReference>
<dbReference type="PANTHER" id="PTHR33603:SF1">
    <property type="entry name" value="RIBOSOMAL RNA LARGE SUBUNIT METHYLTRANSFERASE H"/>
    <property type="match status" value="1"/>
</dbReference>
<evidence type="ECO:0000256" key="3">
    <source>
        <dbReference type="ARBA" id="ARBA00022691"/>
    </source>
</evidence>
<evidence type="ECO:0000313" key="5">
    <source>
        <dbReference type="EMBL" id="WVY89825.1"/>
    </source>
</evidence>
<dbReference type="PANTHER" id="PTHR33603">
    <property type="entry name" value="METHYLTRANSFERASE"/>
    <property type="match status" value="1"/>
</dbReference>
<evidence type="ECO:0008006" key="7">
    <source>
        <dbReference type="Google" id="ProtNLM"/>
    </source>
</evidence>
<dbReference type="Proteomes" id="UP001374535">
    <property type="component" value="Chromosome 11"/>
</dbReference>
<dbReference type="HAMAP" id="MF_00658">
    <property type="entry name" value="23SrRNA_methyltr_H"/>
    <property type="match status" value="1"/>
</dbReference>
<dbReference type="GO" id="GO:0008168">
    <property type="term" value="F:methyltransferase activity"/>
    <property type="evidence" value="ECO:0007669"/>
    <property type="project" value="UniProtKB-KW"/>
</dbReference>
<keyword evidence="6" id="KW-1185">Reference proteome</keyword>
<keyword evidence="3" id="KW-0949">S-adenosyl-L-methionine</keyword>
<dbReference type="InterPro" id="IPR029026">
    <property type="entry name" value="tRNA_m1G_MTases_N"/>
</dbReference>
<dbReference type="Gene3D" id="3.40.1280.10">
    <property type="match status" value="1"/>
</dbReference>
<organism evidence="5 6">
    <name type="scientific">Vigna mungo</name>
    <name type="common">Black gram</name>
    <name type="synonym">Phaseolus mungo</name>
    <dbReference type="NCBI Taxonomy" id="3915"/>
    <lineage>
        <taxon>Eukaryota</taxon>
        <taxon>Viridiplantae</taxon>
        <taxon>Streptophyta</taxon>
        <taxon>Embryophyta</taxon>
        <taxon>Tracheophyta</taxon>
        <taxon>Spermatophyta</taxon>
        <taxon>Magnoliopsida</taxon>
        <taxon>eudicotyledons</taxon>
        <taxon>Gunneridae</taxon>
        <taxon>Pentapetalae</taxon>
        <taxon>rosids</taxon>
        <taxon>fabids</taxon>
        <taxon>Fabales</taxon>
        <taxon>Fabaceae</taxon>
        <taxon>Papilionoideae</taxon>
        <taxon>50 kb inversion clade</taxon>
        <taxon>NPAAA clade</taxon>
        <taxon>indigoferoid/millettioid clade</taxon>
        <taxon>Phaseoleae</taxon>
        <taxon>Vigna</taxon>
    </lineage>
</organism>